<dbReference type="GO" id="GO:0004748">
    <property type="term" value="F:ribonucleoside-diphosphate reductase activity, thioredoxin disulfide as acceptor"/>
    <property type="evidence" value="ECO:0007669"/>
    <property type="project" value="UniProtKB-EC"/>
</dbReference>
<comment type="similarity">
    <text evidence="1 10">Belongs to the ribonucleoside diphosphate reductase large chain family.</text>
</comment>
<gene>
    <name evidence="12" type="ORF">CL176_03895</name>
</gene>
<dbReference type="InterPro" id="IPR008926">
    <property type="entry name" value="RNR_R1-su_N"/>
</dbReference>
<proteinExistence type="inferred from homology"/>
<dbReference type="KEGG" id="abae:CL176_03895"/>
<name>A0A347WJI5_9LACT</name>
<keyword evidence="13" id="KW-1185">Reference proteome</keyword>
<dbReference type="InterPro" id="IPR013346">
    <property type="entry name" value="NrdE_NrdA_C"/>
</dbReference>
<evidence type="ECO:0000259" key="11">
    <source>
        <dbReference type="PROSITE" id="PS00089"/>
    </source>
</evidence>
<dbReference type="Gene3D" id="1.10.1650.20">
    <property type="match status" value="1"/>
</dbReference>
<dbReference type="Gene3D" id="3.20.70.20">
    <property type="match status" value="1"/>
</dbReference>
<dbReference type="PANTHER" id="PTHR11573:SF30">
    <property type="entry name" value="RIBONUCLEOSIDE-DIPHOSPHATE REDUCTASE 2 SUBUNIT ALPHA"/>
    <property type="match status" value="1"/>
</dbReference>
<dbReference type="AlphaFoldDB" id="A0A347WJI5"/>
<dbReference type="RefSeq" id="WP_118990155.1">
    <property type="nucleotide sequence ID" value="NZ_CP023434.1"/>
</dbReference>
<keyword evidence="3" id="KW-0021">Allosteric enzyme</keyword>
<keyword evidence="5" id="KW-0067">ATP-binding</keyword>
<comment type="catalytic activity">
    <reaction evidence="9 10">
        <text>a 2'-deoxyribonucleoside 5'-diphosphate + [thioredoxin]-disulfide + H2O = a ribonucleoside 5'-diphosphate + [thioredoxin]-dithiol</text>
        <dbReference type="Rhea" id="RHEA:23252"/>
        <dbReference type="Rhea" id="RHEA-COMP:10698"/>
        <dbReference type="Rhea" id="RHEA-COMP:10700"/>
        <dbReference type="ChEBI" id="CHEBI:15377"/>
        <dbReference type="ChEBI" id="CHEBI:29950"/>
        <dbReference type="ChEBI" id="CHEBI:50058"/>
        <dbReference type="ChEBI" id="CHEBI:57930"/>
        <dbReference type="ChEBI" id="CHEBI:73316"/>
        <dbReference type="EC" id="1.17.4.1"/>
    </reaction>
</comment>
<organism evidence="12 13">
    <name type="scientific">Suicoccus acidiformans</name>
    <dbReference type="NCBI Taxonomy" id="2036206"/>
    <lineage>
        <taxon>Bacteria</taxon>
        <taxon>Bacillati</taxon>
        <taxon>Bacillota</taxon>
        <taxon>Bacilli</taxon>
        <taxon>Lactobacillales</taxon>
        <taxon>Aerococcaceae</taxon>
        <taxon>Suicoccus</taxon>
    </lineage>
</organism>
<evidence type="ECO:0000256" key="7">
    <source>
        <dbReference type="ARBA" id="ARBA00023116"/>
    </source>
</evidence>
<evidence type="ECO:0000256" key="1">
    <source>
        <dbReference type="ARBA" id="ARBA00010406"/>
    </source>
</evidence>
<dbReference type="NCBIfam" id="TIGR04170">
    <property type="entry name" value="RNR_1b_NrdE"/>
    <property type="match status" value="1"/>
</dbReference>
<dbReference type="InterPro" id="IPR026459">
    <property type="entry name" value="RNR_1b_NrdE"/>
</dbReference>
<keyword evidence="7 10" id="KW-0215">Deoxyribonucleotide synthesis</keyword>
<dbReference type="PRINTS" id="PR01183">
    <property type="entry name" value="RIBORDTASEM1"/>
</dbReference>
<evidence type="ECO:0000256" key="10">
    <source>
        <dbReference type="RuleBase" id="RU003410"/>
    </source>
</evidence>
<evidence type="ECO:0000313" key="12">
    <source>
        <dbReference type="EMBL" id="AXY25242.1"/>
    </source>
</evidence>
<evidence type="ECO:0000256" key="3">
    <source>
        <dbReference type="ARBA" id="ARBA00022533"/>
    </source>
</evidence>
<dbReference type="PROSITE" id="PS00089">
    <property type="entry name" value="RIBORED_LARGE"/>
    <property type="match status" value="1"/>
</dbReference>
<evidence type="ECO:0000256" key="4">
    <source>
        <dbReference type="ARBA" id="ARBA00022741"/>
    </source>
</evidence>
<evidence type="ECO:0000313" key="13">
    <source>
        <dbReference type="Proteomes" id="UP000263232"/>
    </source>
</evidence>
<comment type="function">
    <text evidence="10">Provides the precursors necessary for DNA synthesis. Catalyzes the biosynthesis of deoxyribonucleotides from the corresponding ribonucleotides.</text>
</comment>
<dbReference type="Pfam" id="PF00317">
    <property type="entry name" value="Ribonuc_red_lgN"/>
    <property type="match status" value="1"/>
</dbReference>
<dbReference type="SUPFAM" id="SSF48168">
    <property type="entry name" value="R1 subunit of ribonucleotide reductase, N-terminal domain"/>
    <property type="match status" value="1"/>
</dbReference>
<dbReference type="GO" id="GO:0009263">
    <property type="term" value="P:deoxyribonucleotide biosynthetic process"/>
    <property type="evidence" value="ECO:0007669"/>
    <property type="project" value="UniProtKB-KW"/>
</dbReference>
<dbReference type="OrthoDB" id="9762933at2"/>
<dbReference type="EMBL" id="CP023434">
    <property type="protein sequence ID" value="AXY25242.1"/>
    <property type="molecule type" value="Genomic_DNA"/>
</dbReference>
<dbReference type="InterPro" id="IPR013509">
    <property type="entry name" value="RNR_lsu_N"/>
</dbReference>
<protein>
    <recommendedName>
        <fullName evidence="2 10">Ribonucleoside-diphosphate reductase</fullName>
        <ecNumber evidence="2 10">1.17.4.1</ecNumber>
    </recommendedName>
</protein>
<keyword evidence="4" id="KW-0547">Nucleotide-binding</keyword>
<evidence type="ECO:0000256" key="6">
    <source>
        <dbReference type="ARBA" id="ARBA00023002"/>
    </source>
</evidence>
<reference evidence="12 13" key="1">
    <citation type="submission" date="2017-09" db="EMBL/GenBank/DDBJ databases">
        <title>Complete genome sequence of Oxytococcus suis strain ZY16052.</title>
        <authorList>
            <person name="Li F."/>
        </authorList>
    </citation>
    <scope>NUCLEOTIDE SEQUENCE [LARGE SCALE GENOMIC DNA]</scope>
    <source>
        <strain evidence="12 13">ZY16052</strain>
    </source>
</reference>
<accession>A0A347WJI5</accession>
<sequence length="741" mass="84436">MHSSVVKDKNEVSYFRLNNQVNIPVDGMIPLHKDKEAVRAYFLEHVNMNTVFFYTLDEKLTYLVREDYLEEAMLLKYELDEEASQHPDNQGKNYDFAFVKKLFKQVYKHKFRFKSFMGAYKFYTQYAMKTNDGSKYLERYEDRIAFNALYLADGDKQLALDLAEELITQRYQPATPTFLNAGKKRRGELVSCFLIDIDDSMLSIGRAINSSLQLSRLGGGVGVNLSNLRAAGDPIKKIENASSGVIPVMKLLEDSFSYSNQLGQRNGAGVVYLNVFHPDIYAFLSTKKENADEKIRVKTLSLGVVVPDKYYELIKTNQPMYLFSPYDVEREYGKPFAYIDITQEYDNLVANESIKKTKISARELEQEISRLQQESGYPYIINIDTVNKANPVDGRIIMSNLCSEIFQPQEPSVLNDDLSYKSVGTDISCNLGSSNIVNLMKSPDFGKSIEIAVRALTTVTDQTNLEEVPTIQKGNELYHTIGLGAMGLHTQFAIHQMEYGSPESIEFTDAYFRTVNYYSILASNKIAVEKGESFHKFEQSKYADGSYFAPYIEEAFTFEHEKVAELFKGIHVPTPEDWQALSEAVQASGMYHRNRMAIAPNGSISYINETSASLHPITQRVEHRQEKKTGAIFYPAPYLSNETIDYYTSAYDMDQRKIIDVYAAAQPHIDQGMSLTLFMHSDIPEGIYEWKEGKTTKMTTRDLNRLRNYAYAKGIKSLYYVRTYTNDGDVIGANECESCMV</sequence>
<dbReference type="PANTHER" id="PTHR11573">
    <property type="entry name" value="RIBONUCLEOSIDE-DIPHOSPHATE REDUCTASE LARGE CHAIN"/>
    <property type="match status" value="1"/>
</dbReference>
<feature type="domain" description="Ribonucleotide reductase large subunit" evidence="11">
    <location>
        <begin position="578"/>
        <end position="600"/>
    </location>
</feature>
<dbReference type="Pfam" id="PF08343">
    <property type="entry name" value="RNR_N"/>
    <property type="match status" value="1"/>
</dbReference>
<evidence type="ECO:0000256" key="2">
    <source>
        <dbReference type="ARBA" id="ARBA00012274"/>
    </source>
</evidence>
<dbReference type="InterPro" id="IPR000788">
    <property type="entry name" value="RNR_lg_C"/>
</dbReference>
<dbReference type="NCBIfam" id="TIGR02506">
    <property type="entry name" value="NrdE_NrdA"/>
    <property type="match status" value="1"/>
</dbReference>
<evidence type="ECO:0000256" key="8">
    <source>
        <dbReference type="ARBA" id="ARBA00023157"/>
    </source>
</evidence>
<evidence type="ECO:0000256" key="9">
    <source>
        <dbReference type="ARBA" id="ARBA00047754"/>
    </source>
</evidence>
<keyword evidence="8" id="KW-1015">Disulfide bond</keyword>
<keyword evidence="6 10" id="KW-0560">Oxidoreductase</keyword>
<dbReference type="InterPro" id="IPR039718">
    <property type="entry name" value="Rrm1"/>
</dbReference>
<dbReference type="SUPFAM" id="SSF51998">
    <property type="entry name" value="PFL-like glycyl radical enzymes"/>
    <property type="match status" value="1"/>
</dbReference>
<dbReference type="Pfam" id="PF02867">
    <property type="entry name" value="Ribonuc_red_lgC"/>
    <property type="match status" value="1"/>
</dbReference>
<dbReference type="EC" id="1.17.4.1" evidence="2 10"/>
<dbReference type="InterPro" id="IPR013554">
    <property type="entry name" value="RNR_N"/>
</dbReference>
<dbReference type="FunFam" id="1.10.1650.20:FF:000002">
    <property type="entry name" value="Ribonucleoside-diphosphate reductase"/>
    <property type="match status" value="1"/>
</dbReference>
<dbReference type="CDD" id="cd01679">
    <property type="entry name" value="RNR_I"/>
    <property type="match status" value="1"/>
</dbReference>
<dbReference type="GO" id="GO:0005971">
    <property type="term" value="C:ribonucleoside-diphosphate reductase complex"/>
    <property type="evidence" value="ECO:0007669"/>
    <property type="project" value="TreeGrafter"/>
</dbReference>
<dbReference type="UniPathway" id="UPA00326"/>
<dbReference type="GO" id="GO:0005524">
    <property type="term" value="F:ATP binding"/>
    <property type="evidence" value="ECO:0007669"/>
    <property type="project" value="UniProtKB-KW"/>
</dbReference>
<dbReference type="Proteomes" id="UP000263232">
    <property type="component" value="Chromosome"/>
</dbReference>
<evidence type="ECO:0000256" key="5">
    <source>
        <dbReference type="ARBA" id="ARBA00022840"/>
    </source>
</evidence>